<dbReference type="RefSeq" id="WP_007021014.1">
    <property type="nucleotide sequence ID" value="NZ_CH724125.1"/>
</dbReference>
<gene>
    <name evidence="6" type="ORF">MED92_16745</name>
</gene>
<protein>
    <submittedName>
        <fullName evidence="6">WecE protein</fullName>
    </submittedName>
</protein>
<evidence type="ECO:0000313" key="7">
    <source>
        <dbReference type="Proteomes" id="UP000002171"/>
    </source>
</evidence>
<dbReference type="GO" id="GO:0008483">
    <property type="term" value="F:transaminase activity"/>
    <property type="evidence" value="ECO:0007669"/>
    <property type="project" value="TreeGrafter"/>
</dbReference>
<name>A0A7U8C615_NEPCE</name>
<dbReference type="InterPro" id="IPR015424">
    <property type="entry name" value="PyrdxlP-dep_Trfase"/>
</dbReference>
<keyword evidence="7" id="KW-1185">Reference proteome</keyword>
<dbReference type="Pfam" id="PF01041">
    <property type="entry name" value="DegT_DnrJ_EryC1"/>
    <property type="match status" value="1"/>
</dbReference>
<evidence type="ECO:0000313" key="6">
    <source>
        <dbReference type="EMBL" id="EAR60531.1"/>
    </source>
</evidence>
<evidence type="ECO:0000256" key="3">
    <source>
        <dbReference type="PIRSR" id="PIRSR000390-1"/>
    </source>
</evidence>
<dbReference type="AlphaFoldDB" id="A0A7U8C615"/>
<organism evidence="6 7">
    <name type="scientific">Neptuniibacter caesariensis</name>
    <dbReference type="NCBI Taxonomy" id="207954"/>
    <lineage>
        <taxon>Bacteria</taxon>
        <taxon>Pseudomonadati</taxon>
        <taxon>Pseudomonadota</taxon>
        <taxon>Gammaproteobacteria</taxon>
        <taxon>Oceanospirillales</taxon>
        <taxon>Oceanospirillaceae</taxon>
        <taxon>Neptuniibacter</taxon>
    </lineage>
</organism>
<accession>A0A7U8C615</accession>
<dbReference type="InterPro" id="IPR015421">
    <property type="entry name" value="PyrdxlP-dep_Trfase_major"/>
</dbReference>
<evidence type="ECO:0000256" key="5">
    <source>
        <dbReference type="RuleBase" id="RU004508"/>
    </source>
</evidence>
<dbReference type="CDD" id="cd00616">
    <property type="entry name" value="AHBA_syn"/>
    <property type="match status" value="1"/>
</dbReference>
<dbReference type="Proteomes" id="UP000002171">
    <property type="component" value="Unassembled WGS sequence"/>
</dbReference>
<dbReference type="InterPro" id="IPR000653">
    <property type="entry name" value="DegT/StrS_aminotransferase"/>
</dbReference>
<dbReference type="SUPFAM" id="SSF53383">
    <property type="entry name" value="PLP-dependent transferases"/>
    <property type="match status" value="1"/>
</dbReference>
<dbReference type="Gene3D" id="3.40.640.10">
    <property type="entry name" value="Type I PLP-dependent aspartate aminotransferase-like (Major domain)"/>
    <property type="match status" value="1"/>
</dbReference>
<sequence>MMNFIDLAAQQDVIRDRLNAAIQNVLAHGQYIGGPEVVELENRLAAFCGAKYCISCANGTDAIQIALMALDIGVGDEVITPSFSYIAAAEMIALLGATPVFVDIDPDTYNLDSQKLEGLITESTKAIIPVSLYGQCPDIDEINAIAAQYGVPVIEDAAQSFGATYRSNRSCNLTTIATTSFFPSKPLGCYGDGGALFTSDEILARKIREIARHGQSGRYNHVRVGINSRLDTLQAAILIQKMEVFEKEIALRQLVADRYNQLFSSVDEVITPTVLQESNSVWGQYTIRLKQRAKVIEALKAEGVPTAIHYPKPVHSQPAFLNMKSEGLSVSEVAAKEVLSLPMHPYLSPENSADIVDIVTKALVS</sequence>
<dbReference type="GO" id="GO:0000271">
    <property type="term" value="P:polysaccharide biosynthetic process"/>
    <property type="evidence" value="ECO:0007669"/>
    <property type="project" value="TreeGrafter"/>
</dbReference>
<dbReference type="InterPro" id="IPR015422">
    <property type="entry name" value="PyrdxlP-dep_Trfase_small"/>
</dbReference>
<dbReference type="FunFam" id="3.40.640.10:FF:000089">
    <property type="entry name" value="Aminotransferase, DegT/DnrJ/EryC1/StrS family"/>
    <property type="match status" value="1"/>
</dbReference>
<evidence type="ECO:0000256" key="1">
    <source>
        <dbReference type="ARBA" id="ARBA00022898"/>
    </source>
</evidence>
<dbReference type="Gene3D" id="3.90.1150.10">
    <property type="entry name" value="Aspartate Aminotransferase, domain 1"/>
    <property type="match status" value="1"/>
</dbReference>
<dbReference type="PANTHER" id="PTHR30244">
    <property type="entry name" value="TRANSAMINASE"/>
    <property type="match status" value="1"/>
</dbReference>
<keyword evidence="1 4" id="KW-0663">Pyridoxal phosphate</keyword>
<dbReference type="EMBL" id="AAOW01000016">
    <property type="protein sequence ID" value="EAR60531.1"/>
    <property type="molecule type" value="Genomic_DNA"/>
</dbReference>
<dbReference type="PANTHER" id="PTHR30244:SF42">
    <property type="entry name" value="UDP-2-ACETAMIDO-2-DEOXY-3-OXO-D-GLUCURONATE AMINOTRANSFERASE"/>
    <property type="match status" value="1"/>
</dbReference>
<evidence type="ECO:0000256" key="4">
    <source>
        <dbReference type="PIRSR" id="PIRSR000390-2"/>
    </source>
</evidence>
<comment type="caution">
    <text evidence="6">The sequence shown here is derived from an EMBL/GenBank/DDBJ whole genome shotgun (WGS) entry which is preliminary data.</text>
</comment>
<dbReference type="GO" id="GO:0030170">
    <property type="term" value="F:pyridoxal phosphate binding"/>
    <property type="evidence" value="ECO:0007669"/>
    <property type="project" value="UniProtKB-ARBA"/>
</dbReference>
<dbReference type="PIRSF" id="PIRSF000390">
    <property type="entry name" value="PLP_StrS"/>
    <property type="match status" value="1"/>
</dbReference>
<dbReference type="OrthoDB" id="9804264at2"/>
<evidence type="ECO:0000256" key="2">
    <source>
        <dbReference type="ARBA" id="ARBA00037999"/>
    </source>
</evidence>
<comment type="similarity">
    <text evidence="2 5">Belongs to the DegT/DnrJ/EryC1 family.</text>
</comment>
<feature type="active site" description="Proton acceptor" evidence="3">
    <location>
        <position position="185"/>
    </location>
</feature>
<proteinExistence type="inferred from homology"/>
<reference evidence="6 7" key="1">
    <citation type="submission" date="2006-02" db="EMBL/GenBank/DDBJ databases">
        <authorList>
            <person name="Pinhassi J."/>
            <person name="Pedros-Alio C."/>
            <person name="Ferriera S."/>
            <person name="Johnson J."/>
            <person name="Kravitz S."/>
            <person name="Halpern A."/>
            <person name="Remington K."/>
            <person name="Beeson K."/>
            <person name="Tran B."/>
            <person name="Rogers Y.-H."/>
            <person name="Friedman R."/>
            <person name="Venter J.C."/>
        </authorList>
    </citation>
    <scope>NUCLEOTIDE SEQUENCE [LARGE SCALE GENOMIC DNA]</scope>
    <source>
        <strain evidence="6 7">MED92</strain>
    </source>
</reference>
<feature type="modified residue" description="N6-(pyridoxal phosphate)lysine" evidence="4">
    <location>
        <position position="185"/>
    </location>
</feature>